<feature type="domain" description="Secretion system C-terminal sorting" evidence="3">
    <location>
        <begin position="312"/>
        <end position="380"/>
    </location>
</feature>
<keyword evidence="5" id="KW-1185">Reference proteome</keyword>
<dbReference type="RefSeq" id="WP_015025022.1">
    <property type="nucleotide sequence ID" value="NC_018721.1"/>
</dbReference>
<reference evidence="4" key="1">
    <citation type="submission" date="2006-03" db="EMBL/GenBank/DDBJ databases">
        <authorList>
            <person name="Bowman J."/>
            <person name="Ferriera S."/>
            <person name="Johnson J."/>
            <person name="Kravitz S."/>
            <person name="Halpern A."/>
            <person name="Remington K."/>
            <person name="Beeson K."/>
            <person name="Tran B."/>
            <person name="Rogers Y.-H."/>
            <person name="Friedman R."/>
            <person name="Venter J.C."/>
        </authorList>
    </citation>
    <scope>NUCLEOTIDE SEQUENCE [LARGE SCALE GENOMIC DNA]</scope>
    <source>
        <strain evidence="4">ATCC 700755</strain>
    </source>
</reference>
<proteinExistence type="predicted"/>
<protein>
    <submittedName>
        <fullName evidence="4">Secreted protein with Por secretion system C-terminal sorting domain, LpqC-like protein</fullName>
    </submittedName>
</protein>
<feature type="signal peptide" evidence="2">
    <location>
        <begin position="1"/>
        <end position="18"/>
    </location>
</feature>
<sequence length="381" mass="42683">MKFLAFIFVVLISTVQLVGQNLSQNSTGSFTFTPTGPLSNQPVEVYYHIPNGDISTMPIVMSFHGSSRNGSDYRDYWITMANANGFMVFAPEFSDSNYPGLGDSYLMANIFDDGDNPSLSSYNNPDEWTFSVLDPIFEDIKSDISGTQEVYNGWGHSGGAQFLHRFIMYMPSSKLDVAVCSNAGWYTVPENTVSFPYGILNGQLPSSTLITAFSKKLIVHLGQNDTDPNSPGLRRNNVVDNQQGIHRLERGQYFFSTSQSIAQGLNTAFNWEKHEVAGIGHDAQQMANAALPYILMRTLSPTEYESKTDVNLYPNPTSNHIFFDNSSVRLKKVKLYTSHGQFVKTFEFSTFEKSQKINLSDLNSGLYILKINENYIKLLKK</sequence>
<dbReference type="NCBIfam" id="TIGR04183">
    <property type="entry name" value="Por_Secre_tail"/>
    <property type="match status" value="1"/>
</dbReference>
<dbReference type="OrthoDB" id="1094867at2"/>
<dbReference type="ESTHER" id="9flao-q1vqh8">
    <property type="family name" value="PolyAspartate-hydrolase"/>
</dbReference>
<dbReference type="HOGENOM" id="CLU_060915_0_0_10"/>
<dbReference type="AlphaFoldDB" id="K4IVG6"/>
<dbReference type="STRING" id="313595.P700755_002722"/>
<dbReference type="Proteomes" id="UP000008514">
    <property type="component" value="Chromosome"/>
</dbReference>
<feature type="chain" id="PRO_5003877949" evidence="2">
    <location>
        <begin position="19"/>
        <end position="381"/>
    </location>
</feature>
<dbReference type="EMBL" id="CP003879">
    <property type="protein sequence ID" value="AFU69460.1"/>
    <property type="molecule type" value="Genomic_DNA"/>
</dbReference>
<accession>K4IVG6</accession>
<evidence type="ECO:0000313" key="4">
    <source>
        <dbReference type="EMBL" id="AFU69460.1"/>
    </source>
</evidence>
<evidence type="ECO:0000259" key="3">
    <source>
        <dbReference type="Pfam" id="PF18962"/>
    </source>
</evidence>
<dbReference type="InterPro" id="IPR026444">
    <property type="entry name" value="Secre_tail"/>
</dbReference>
<dbReference type="eggNOG" id="COG3509">
    <property type="taxonomic scope" value="Bacteria"/>
</dbReference>
<name>K4IVG6_PSYTT</name>
<evidence type="ECO:0000256" key="1">
    <source>
        <dbReference type="ARBA" id="ARBA00022729"/>
    </source>
</evidence>
<evidence type="ECO:0000313" key="5">
    <source>
        <dbReference type="Proteomes" id="UP000008514"/>
    </source>
</evidence>
<dbReference type="InterPro" id="IPR029058">
    <property type="entry name" value="AB_hydrolase_fold"/>
</dbReference>
<reference evidence="4" key="2">
    <citation type="submission" date="2012-09" db="EMBL/GenBank/DDBJ databases">
        <title>The complete sequence of Psychroflexus torquis an extreme psychrophile from sea-ice that is stimulated by light.</title>
        <authorList>
            <person name="Feng S."/>
            <person name="Powell S.M."/>
            <person name="Bowman J.P."/>
        </authorList>
    </citation>
    <scope>NUCLEOTIDE SEQUENCE [LARGE SCALE GENOMIC DNA]</scope>
    <source>
        <strain evidence="4">ATCC 700755</strain>
    </source>
</reference>
<gene>
    <name evidence="4" type="ordered locus">P700755_002722</name>
</gene>
<evidence type="ECO:0000256" key="2">
    <source>
        <dbReference type="SAM" id="SignalP"/>
    </source>
</evidence>
<dbReference type="Pfam" id="PF18962">
    <property type="entry name" value="Por_Secre_tail"/>
    <property type="match status" value="1"/>
</dbReference>
<keyword evidence="1 2" id="KW-0732">Signal</keyword>
<dbReference type="SUPFAM" id="SSF53474">
    <property type="entry name" value="alpha/beta-Hydrolases"/>
    <property type="match status" value="1"/>
</dbReference>
<organism evidence="4 5">
    <name type="scientific">Psychroflexus torquis (strain ATCC 700755 / CIP 106069 / ACAM 623)</name>
    <dbReference type="NCBI Taxonomy" id="313595"/>
    <lineage>
        <taxon>Bacteria</taxon>
        <taxon>Pseudomonadati</taxon>
        <taxon>Bacteroidota</taxon>
        <taxon>Flavobacteriia</taxon>
        <taxon>Flavobacteriales</taxon>
        <taxon>Flavobacteriaceae</taxon>
        <taxon>Psychroflexus</taxon>
    </lineage>
</organism>
<dbReference type="Gene3D" id="3.40.50.1820">
    <property type="entry name" value="alpha/beta hydrolase"/>
    <property type="match status" value="1"/>
</dbReference>
<dbReference type="KEGG" id="ptq:P700755_002722"/>